<dbReference type="Proteomes" id="UP000001887">
    <property type="component" value="Chromosome"/>
</dbReference>
<dbReference type="AlphaFoldDB" id="D2R0N5"/>
<dbReference type="KEGG" id="psl:Psta_1959"/>
<reference evidence="1 2" key="1">
    <citation type="journal article" date="2009" name="Stand. Genomic Sci.">
        <title>Complete genome sequence of Pirellula staleyi type strain (ATCC 27377).</title>
        <authorList>
            <person name="Clum A."/>
            <person name="Tindall B.J."/>
            <person name="Sikorski J."/>
            <person name="Ivanova N."/>
            <person name="Mavrommatis K."/>
            <person name="Lucas S."/>
            <person name="Glavina del Rio T."/>
            <person name="Nolan M."/>
            <person name="Chen F."/>
            <person name="Tice H."/>
            <person name="Pitluck S."/>
            <person name="Cheng J.F."/>
            <person name="Chertkov O."/>
            <person name="Brettin T."/>
            <person name="Han C."/>
            <person name="Detter J.C."/>
            <person name="Kuske C."/>
            <person name="Bruce D."/>
            <person name="Goodwin L."/>
            <person name="Ovchinikova G."/>
            <person name="Pati A."/>
            <person name="Mikhailova N."/>
            <person name="Chen A."/>
            <person name="Palaniappan K."/>
            <person name="Land M."/>
            <person name="Hauser L."/>
            <person name="Chang Y.J."/>
            <person name="Jeffries C.D."/>
            <person name="Chain P."/>
            <person name="Rohde M."/>
            <person name="Goker M."/>
            <person name="Bristow J."/>
            <person name="Eisen J.A."/>
            <person name="Markowitz V."/>
            <person name="Hugenholtz P."/>
            <person name="Kyrpides N.C."/>
            <person name="Klenk H.P."/>
            <person name="Lapidus A."/>
        </authorList>
    </citation>
    <scope>NUCLEOTIDE SEQUENCE [LARGE SCALE GENOMIC DNA]</scope>
    <source>
        <strain evidence="2">ATCC 27377 / DSM 6068 / ICPB 4128</strain>
    </source>
</reference>
<evidence type="ECO:0000313" key="2">
    <source>
        <dbReference type="Proteomes" id="UP000001887"/>
    </source>
</evidence>
<sequence>MMMQSSYVLRDLAGVEMAALSEWLTCLRICFDE</sequence>
<gene>
    <name evidence="1" type="ordered locus">Psta_1959</name>
</gene>
<dbReference type="EMBL" id="CP001848">
    <property type="protein sequence ID" value="ADB16633.1"/>
    <property type="molecule type" value="Genomic_DNA"/>
</dbReference>
<keyword evidence="2" id="KW-1185">Reference proteome</keyword>
<dbReference type="HOGENOM" id="CLU_3383195_0_0_0"/>
<evidence type="ECO:0000313" key="1">
    <source>
        <dbReference type="EMBL" id="ADB16633.1"/>
    </source>
</evidence>
<dbReference type="STRING" id="530564.Psta_1959"/>
<accession>D2R0N5</accession>
<organism evidence="1 2">
    <name type="scientific">Pirellula staleyi (strain ATCC 27377 / DSM 6068 / ICPB 4128)</name>
    <name type="common">Pirella staleyi</name>
    <dbReference type="NCBI Taxonomy" id="530564"/>
    <lineage>
        <taxon>Bacteria</taxon>
        <taxon>Pseudomonadati</taxon>
        <taxon>Planctomycetota</taxon>
        <taxon>Planctomycetia</taxon>
        <taxon>Pirellulales</taxon>
        <taxon>Pirellulaceae</taxon>
        <taxon>Pirellula</taxon>
    </lineage>
</organism>
<name>D2R0N5_PIRSD</name>
<proteinExistence type="predicted"/>
<protein>
    <submittedName>
        <fullName evidence="1">Uncharacterized protein</fullName>
    </submittedName>
</protein>